<evidence type="ECO:0000313" key="1">
    <source>
        <dbReference type="EMBL" id="DAE09569.1"/>
    </source>
</evidence>
<dbReference type="EMBL" id="BK015488">
    <property type="protein sequence ID" value="DAE09569.1"/>
    <property type="molecule type" value="Genomic_DNA"/>
</dbReference>
<sequence length="35" mass="4090">MEFGLARCPILSLILHFLEFDVKLFLLRKQVKTVA</sequence>
<proteinExistence type="predicted"/>
<accession>A0A8S5PSX0</accession>
<reference evidence="1" key="1">
    <citation type="journal article" date="2021" name="Proc. Natl. Acad. Sci. U.S.A.">
        <title>A Catalog of Tens of Thousands of Viruses from Human Metagenomes Reveals Hidden Associations with Chronic Diseases.</title>
        <authorList>
            <person name="Tisza M.J."/>
            <person name="Buck C.B."/>
        </authorList>
    </citation>
    <scope>NUCLEOTIDE SEQUENCE</scope>
    <source>
        <strain evidence="1">Ct96x5</strain>
    </source>
</reference>
<protein>
    <submittedName>
        <fullName evidence="1">Uncharacterized protein</fullName>
    </submittedName>
</protein>
<name>A0A8S5PSX0_9CAUD</name>
<organism evidence="1">
    <name type="scientific">Siphoviridae sp. ct96x5</name>
    <dbReference type="NCBI Taxonomy" id="2825367"/>
    <lineage>
        <taxon>Viruses</taxon>
        <taxon>Duplodnaviria</taxon>
        <taxon>Heunggongvirae</taxon>
        <taxon>Uroviricota</taxon>
        <taxon>Caudoviricetes</taxon>
    </lineage>
</organism>